<dbReference type="PANTHER" id="PTHR12246">
    <property type="entry name" value="PALMITOYLTRANSFERASE ZDHHC16"/>
    <property type="match status" value="1"/>
</dbReference>
<evidence type="ECO:0000256" key="4">
    <source>
        <dbReference type="ARBA" id="ARBA00022989"/>
    </source>
</evidence>
<dbReference type="PROSITE" id="PS50216">
    <property type="entry name" value="DHHC"/>
    <property type="match status" value="1"/>
</dbReference>
<keyword evidence="9" id="KW-1185">Reference proteome</keyword>
<comment type="catalytic activity">
    <reaction evidence="7">
        <text>L-cysteinyl-[protein] + hexadecanoyl-CoA = S-hexadecanoyl-L-cysteinyl-[protein] + CoA</text>
        <dbReference type="Rhea" id="RHEA:36683"/>
        <dbReference type="Rhea" id="RHEA-COMP:10131"/>
        <dbReference type="Rhea" id="RHEA-COMP:11032"/>
        <dbReference type="ChEBI" id="CHEBI:29950"/>
        <dbReference type="ChEBI" id="CHEBI:57287"/>
        <dbReference type="ChEBI" id="CHEBI:57379"/>
        <dbReference type="ChEBI" id="CHEBI:74151"/>
        <dbReference type="EC" id="2.3.1.225"/>
    </reaction>
</comment>
<comment type="subcellular location">
    <subcellularLocation>
        <location evidence="1">Membrane</location>
        <topology evidence="1">Multi-pass membrane protein</topology>
    </subcellularLocation>
</comment>
<dbReference type="InterPro" id="IPR001594">
    <property type="entry name" value="Palmitoyltrfase_DHHC"/>
</dbReference>
<feature type="transmembrane region" description="Helical" evidence="7">
    <location>
        <begin position="64"/>
        <end position="88"/>
    </location>
</feature>
<feature type="transmembrane region" description="Helical" evidence="7">
    <location>
        <begin position="100"/>
        <end position="119"/>
    </location>
</feature>
<evidence type="ECO:0000256" key="6">
    <source>
        <dbReference type="ARBA" id="ARBA00023315"/>
    </source>
</evidence>
<evidence type="ECO:0000256" key="3">
    <source>
        <dbReference type="ARBA" id="ARBA00022692"/>
    </source>
</evidence>
<dbReference type="EC" id="2.3.1.225" evidence="7"/>
<accession>A0A914VZB3</accession>
<dbReference type="GO" id="GO:0019706">
    <property type="term" value="F:protein-cysteine S-palmitoyltransferase activity"/>
    <property type="evidence" value="ECO:0007669"/>
    <property type="project" value="UniProtKB-EC"/>
</dbReference>
<dbReference type="Pfam" id="PF01529">
    <property type="entry name" value="DHHC"/>
    <property type="match status" value="1"/>
</dbReference>
<evidence type="ECO:0000256" key="1">
    <source>
        <dbReference type="ARBA" id="ARBA00004141"/>
    </source>
</evidence>
<keyword evidence="5 7" id="KW-0472">Membrane</keyword>
<name>A0A914VZB3_9BILA</name>
<dbReference type="WBParaSite" id="PSAMB.scaffold2703size21718.g18842.t1">
    <property type="protein sequence ID" value="PSAMB.scaffold2703size21718.g18842.t1"/>
    <property type="gene ID" value="PSAMB.scaffold2703size21718.g18842"/>
</dbReference>
<feature type="domain" description="Palmitoyltransferase DHHC" evidence="8">
    <location>
        <begin position="141"/>
        <end position="323"/>
    </location>
</feature>
<evidence type="ECO:0000256" key="7">
    <source>
        <dbReference type="RuleBase" id="RU079119"/>
    </source>
</evidence>
<organism evidence="9 10">
    <name type="scientific">Plectus sambesii</name>
    <dbReference type="NCBI Taxonomy" id="2011161"/>
    <lineage>
        <taxon>Eukaryota</taxon>
        <taxon>Metazoa</taxon>
        <taxon>Ecdysozoa</taxon>
        <taxon>Nematoda</taxon>
        <taxon>Chromadorea</taxon>
        <taxon>Plectida</taxon>
        <taxon>Plectina</taxon>
        <taxon>Plectoidea</taxon>
        <taxon>Plectidae</taxon>
        <taxon>Plectus</taxon>
    </lineage>
</organism>
<evidence type="ECO:0000256" key="2">
    <source>
        <dbReference type="ARBA" id="ARBA00022679"/>
    </source>
</evidence>
<reference evidence="10" key="1">
    <citation type="submission" date="2022-11" db="UniProtKB">
        <authorList>
            <consortium name="WormBaseParasite"/>
        </authorList>
    </citation>
    <scope>IDENTIFICATION</scope>
</reference>
<dbReference type="Proteomes" id="UP000887566">
    <property type="component" value="Unplaced"/>
</dbReference>
<evidence type="ECO:0000313" key="10">
    <source>
        <dbReference type="WBParaSite" id="PSAMB.scaffold2703size21718.g18842.t1"/>
    </source>
</evidence>
<keyword evidence="4 7" id="KW-1133">Transmembrane helix</keyword>
<keyword evidence="6 7" id="KW-0012">Acyltransferase</keyword>
<keyword evidence="3 7" id="KW-0812">Transmembrane</keyword>
<protein>
    <recommendedName>
        <fullName evidence="7">Palmitoyltransferase</fullName>
        <ecNumber evidence="7">2.3.1.225</ecNumber>
    </recommendedName>
</protein>
<sequence length="405" mass="45875">MPAIRLLSPCRFVSATIAGIRQQLRKLKLLTLGLFYNEHCDFFYATETCLNPAFWFVDNYVRHLGPIFVCVLISLVGAVVIIAYMIVIPYEIYQKSTPAICLYLTVGNWILVNTIFHYGKAWTTSPGHPPEGDLVVESVGVCKSCIAPKPPRTHHCRICGRCILQMDHHCPWLNQCVGHYNHRYFFFTMFYIWLGCLVIIIGMWPTFRDHYWSDSPVVAWCDLLYDQLFYAPMLCGGTGEVVRPLSKQMASEWSGGADGADDKTDTTDASTASLRSFGVRGISVHNAVLFEFFIGLAIVFGIGALMSWHALLITRGETSIEQHINSEMTKKSKREGRFYKNPYDFGPRQNWRIFLGLDVPGRTFWRHVLLPSAHLPSGDGLRWRSATYQFDDQPPPSLTVVTSVA</sequence>
<feature type="transmembrane region" description="Helical" evidence="7">
    <location>
        <begin position="288"/>
        <end position="311"/>
    </location>
</feature>
<dbReference type="GO" id="GO:0016020">
    <property type="term" value="C:membrane"/>
    <property type="evidence" value="ECO:0007669"/>
    <property type="project" value="UniProtKB-SubCell"/>
</dbReference>
<dbReference type="InterPro" id="IPR039859">
    <property type="entry name" value="PFA4/ZDH16/20/ERF2-like"/>
</dbReference>
<evidence type="ECO:0000259" key="8">
    <source>
        <dbReference type="Pfam" id="PF01529"/>
    </source>
</evidence>
<feature type="transmembrane region" description="Helical" evidence="7">
    <location>
        <begin position="184"/>
        <end position="204"/>
    </location>
</feature>
<comment type="similarity">
    <text evidence="7">Belongs to the DHHC palmitoyltransferase family.</text>
</comment>
<dbReference type="AlphaFoldDB" id="A0A914VZB3"/>
<comment type="domain">
    <text evidence="7">The DHHC domain is required for palmitoyltransferase activity.</text>
</comment>
<evidence type="ECO:0000313" key="9">
    <source>
        <dbReference type="Proteomes" id="UP000887566"/>
    </source>
</evidence>
<proteinExistence type="inferred from homology"/>
<keyword evidence="2 7" id="KW-0808">Transferase</keyword>
<evidence type="ECO:0000256" key="5">
    <source>
        <dbReference type="ARBA" id="ARBA00023136"/>
    </source>
</evidence>